<organism evidence="1 2">
    <name type="scientific">Trematosphaeria pertusa</name>
    <dbReference type="NCBI Taxonomy" id="390896"/>
    <lineage>
        <taxon>Eukaryota</taxon>
        <taxon>Fungi</taxon>
        <taxon>Dikarya</taxon>
        <taxon>Ascomycota</taxon>
        <taxon>Pezizomycotina</taxon>
        <taxon>Dothideomycetes</taxon>
        <taxon>Pleosporomycetidae</taxon>
        <taxon>Pleosporales</taxon>
        <taxon>Massarineae</taxon>
        <taxon>Trematosphaeriaceae</taxon>
        <taxon>Trematosphaeria</taxon>
    </lineage>
</organism>
<name>A0A6A6I8C3_9PLEO</name>
<accession>A0A6A6I8C3</accession>
<dbReference type="GeneID" id="54578905"/>
<proteinExistence type="predicted"/>
<protein>
    <submittedName>
        <fullName evidence="1">Uncharacterized protein</fullName>
    </submittedName>
</protein>
<reference evidence="1" key="1">
    <citation type="journal article" date="2020" name="Stud. Mycol.">
        <title>101 Dothideomycetes genomes: a test case for predicting lifestyles and emergence of pathogens.</title>
        <authorList>
            <person name="Haridas S."/>
            <person name="Albert R."/>
            <person name="Binder M."/>
            <person name="Bloem J."/>
            <person name="Labutti K."/>
            <person name="Salamov A."/>
            <person name="Andreopoulos B."/>
            <person name="Baker S."/>
            <person name="Barry K."/>
            <person name="Bills G."/>
            <person name="Bluhm B."/>
            <person name="Cannon C."/>
            <person name="Castanera R."/>
            <person name="Culley D."/>
            <person name="Daum C."/>
            <person name="Ezra D."/>
            <person name="Gonzalez J."/>
            <person name="Henrissat B."/>
            <person name="Kuo A."/>
            <person name="Liang C."/>
            <person name="Lipzen A."/>
            <person name="Lutzoni F."/>
            <person name="Magnuson J."/>
            <person name="Mondo S."/>
            <person name="Nolan M."/>
            <person name="Ohm R."/>
            <person name="Pangilinan J."/>
            <person name="Park H.-J."/>
            <person name="Ramirez L."/>
            <person name="Alfaro M."/>
            <person name="Sun H."/>
            <person name="Tritt A."/>
            <person name="Yoshinaga Y."/>
            <person name="Zwiers L.-H."/>
            <person name="Turgeon B."/>
            <person name="Goodwin S."/>
            <person name="Spatafora J."/>
            <person name="Crous P."/>
            <person name="Grigoriev I."/>
        </authorList>
    </citation>
    <scope>NUCLEOTIDE SEQUENCE</scope>
    <source>
        <strain evidence="1">CBS 122368</strain>
    </source>
</reference>
<gene>
    <name evidence="1" type="ORF">BU26DRAFT_47662</name>
</gene>
<sequence length="212" mass="23308">MEPPASPTAGCHFPTPGPWAVTLLCIARALTTAISSLGDWLRCLRLAVGPPATQRVPRTPLPWNAASLLLSHPFVGGGESTRNPARRIPQSRPTVLSFANSIMRSPHTRAGLKNDGQALFGAPRPFHFRWLLHSLSFSPNGGQSHLRCEASASTRWAYPPTSYYSPCSTCLSLILLLFSAFGRCRLRLAYRRLWSIIVLQASQLKRHEAASR</sequence>
<dbReference type="EMBL" id="ML987198">
    <property type="protein sequence ID" value="KAF2246527.1"/>
    <property type="molecule type" value="Genomic_DNA"/>
</dbReference>
<dbReference type="RefSeq" id="XP_033681531.1">
    <property type="nucleotide sequence ID" value="XM_033825575.1"/>
</dbReference>
<dbReference type="Proteomes" id="UP000800094">
    <property type="component" value="Unassembled WGS sequence"/>
</dbReference>
<evidence type="ECO:0000313" key="2">
    <source>
        <dbReference type="Proteomes" id="UP000800094"/>
    </source>
</evidence>
<keyword evidence="2" id="KW-1185">Reference proteome</keyword>
<evidence type="ECO:0000313" key="1">
    <source>
        <dbReference type="EMBL" id="KAF2246527.1"/>
    </source>
</evidence>
<dbReference type="AlphaFoldDB" id="A0A6A6I8C3"/>